<organism evidence="3 4">
    <name type="scientific">Corynebacterium argentoratense DSM 44202</name>
    <dbReference type="NCBI Taxonomy" id="1348662"/>
    <lineage>
        <taxon>Bacteria</taxon>
        <taxon>Bacillati</taxon>
        <taxon>Actinomycetota</taxon>
        <taxon>Actinomycetes</taxon>
        <taxon>Mycobacteriales</taxon>
        <taxon>Corynebacteriaceae</taxon>
        <taxon>Corynebacterium</taxon>
    </lineage>
</organism>
<evidence type="ECO:0000313" key="3">
    <source>
        <dbReference type="EMBL" id="AGU15781.1"/>
    </source>
</evidence>
<dbReference type="PANTHER" id="PTHR43658">
    <property type="entry name" value="SHORT-CHAIN DEHYDROGENASE/REDUCTASE"/>
    <property type="match status" value="1"/>
</dbReference>
<dbReference type="STRING" id="1348662.CARG_08395"/>
<dbReference type="PANTHER" id="PTHR43658:SF8">
    <property type="entry name" value="17-BETA-HYDROXYSTEROID DEHYDROGENASE 14-RELATED"/>
    <property type="match status" value="1"/>
</dbReference>
<reference evidence="3 4" key="1">
    <citation type="journal article" date="2013" name="Genome Announc.">
        <title>Whole-Genome Sequence of the Clinical Strain Corynebacterium argentoratense DSM 44202, Isolated from a Human Throat Specimen.</title>
        <authorList>
            <person name="Bomholt C."/>
            <person name="Glaub A."/>
            <person name="Gravermann K."/>
            <person name="Albersmeier A."/>
            <person name="Brinkrolf K."/>
            <person name="Ruckert C."/>
            <person name="Tauch A."/>
        </authorList>
    </citation>
    <scope>NUCLEOTIDE SEQUENCE [LARGE SCALE GENOMIC DNA]</scope>
    <source>
        <strain evidence="3">DSM 44202</strain>
    </source>
</reference>
<dbReference type="RefSeq" id="WP_021012174.1">
    <property type="nucleotide sequence ID" value="NC_022198.1"/>
</dbReference>
<dbReference type="Pfam" id="PF13561">
    <property type="entry name" value="adh_short_C2"/>
    <property type="match status" value="1"/>
</dbReference>
<dbReference type="GeneID" id="78250420"/>
<dbReference type="InterPro" id="IPR020904">
    <property type="entry name" value="Sc_DH/Rdtase_CS"/>
</dbReference>
<dbReference type="Proteomes" id="UP000016943">
    <property type="component" value="Chromosome"/>
</dbReference>
<dbReference type="EMBL" id="CP006365">
    <property type="protein sequence ID" value="AGU15781.1"/>
    <property type="molecule type" value="Genomic_DNA"/>
</dbReference>
<accession>U3GZA0</accession>
<evidence type="ECO:0000256" key="1">
    <source>
        <dbReference type="ARBA" id="ARBA00006484"/>
    </source>
</evidence>
<dbReference type="InterPro" id="IPR002347">
    <property type="entry name" value="SDR_fam"/>
</dbReference>
<dbReference type="InterPro" id="IPR036291">
    <property type="entry name" value="NAD(P)-bd_dom_sf"/>
</dbReference>
<dbReference type="PROSITE" id="PS00061">
    <property type="entry name" value="ADH_SHORT"/>
    <property type="match status" value="1"/>
</dbReference>
<protein>
    <recommendedName>
        <fullName evidence="5">3-hydroxy-2-methylbutyryl-CoA dehydrogenase</fullName>
    </recommendedName>
</protein>
<dbReference type="eggNOG" id="COG1028">
    <property type="taxonomic scope" value="Bacteria"/>
</dbReference>
<dbReference type="PATRIC" id="fig|1348662.3.peg.1654"/>
<evidence type="ECO:0000313" key="4">
    <source>
        <dbReference type="Proteomes" id="UP000016943"/>
    </source>
</evidence>
<dbReference type="GO" id="GO:0016491">
    <property type="term" value="F:oxidoreductase activity"/>
    <property type="evidence" value="ECO:0007669"/>
    <property type="project" value="UniProtKB-KW"/>
</dbReference>
<proteinExistence type="inferred from homology"/>
<dbReference type="PRINTS" id="PR00081">
    <property type="entry name" value="GDHRDH"/>
</dbReference>
<sequence>MSVRSLLDDAAGVSAVVTGAASGLGAATSAMLADAGVQVFGLDLEAGIDKVCDTAPEGIRFIATDVTDHAAVQEAVATAAAAAPLRLAVTCAGICPSKRILGHSSELFSTTLAVNLTGTFNVMQAAAAVMAEQEPVDADGQRGLIVTTASVAAFEGQMGQAAYAASKGGVHALTISAARDLASKGIRVNSIAPGIVTTPMMAGITEEFREALEALVPFPKRMAQPEEYAQLVKSLADNPYLNGETIRMDGALRMPPR</sequence>
<dbReference type="HOGENOM" id="CLU_010194_42_0_11"/>
<dbReference type="AlphaFoldDB" id="U3GZA0"/>
<dbReference type="KEGG" id="caz:CARG_08395"/>
<dbReference type="SUPFAM" id="SSF51735">
    <property type="entry name" value="NAD(P)-binding Rossmann-fold domains"/>
    <property type="match status" value="1"/>
</dbReference>
<evidence type="ECO:0008006" key="5">
    <source>
        <dbReference type="Google" id="ProtNLM"/>
    </source>
</evidence>
<comment type="similarity">
    <text evidence="1">Belongs to the short-chain dehydrogenases/reductases (SDR) family.</text>
</comment>
<gene>
    <name evidence="3" type="ORF">CARG_08395</name>
</gene>
<keyword evidence="4" id="KW-1185">Reference proteome</keyword>
<evidence type="ECO:0000256" key="2">
    <source>
        <dbReference type="ARBA" id="ARBA00023002"/>
    </source>
</evidence>
<name>U3GZA0_9CORY</name>
<dbReference type="PRINTS" id="PR00080">
    <property type="entry name" value="SDRFAMILY"/>
</dbReference>
<dbReference type="Gene3D" id="3.40.50.720">
    <property type="entry name" value="NAD(P)-binding Rossmann-like Domain"/>
    <property type="match status" value="1"/>
</dbReference>
<keyword evidence="2" id="KW-0560">Oxidoreductase</keyword>